<evidence type="ECO:0000313" key="2">
    <source>
        <dbReference type="Proteomes" id="UP000187429"/>
    </source>
</evidence>
<sequence>MEQTCAYSRQKASQPIYFEASWSVCAVHETRGVQASYVRQPEASEPRQFRFLRFDDALQYGTWGLWRKAYGQRPDSCS</sequence>
<organism evidence="1 2">
    <name type="scientific">Smittium culicis</name>
    <dbReference type="NCBI Taxonomy" id="133412"/>
    <lineage>
        <taxon>Eukaryota</taxon>
        <taxon>Fungi</taxon>
        <taxon>Fungi incertae sedis</taxon>
        <taxon>Zoopagomycota</taxon>
        <taxon>Kickxellomycotina</taxon>
        <taxon>Harpellomycetes</taxon>
        <taxon>Harpellales</taxon>
        <taxon>Legeriomycetaceae</taxon>
        <taxon>Smittium</taxon>
    </lineage>
</organism>
<proteinExistence type="predicted"/>
<protein>
    <submittedName>
        <fullName evidence="1">Uncharacterized protein</fullName>
    </submittedName>
</protein>
<comment type="caution">
    <text evidence="1">The sequence shown here is derived from an EMBL/GenBank/DDBJ whole genome shotgun (WGS) entry which is preliminary data.</text>
</comment>
<dbReference type="Proteomes" id="UP000187429">
    <property type="component" value="Unassembled WGS sequence"/>
</dbReference>
<reference evidence="2" key="1">
    <citation type="submission" date="2017-01" db="EMBL/GenBank/DDBJ databases">
        <authorList>
            <person name="Wang Y."/>
            <person name="White M."/>
            <person name="Kvist S."/>
            <person name="Moncalvo J.-M."/>
        </authorList>
    </citation>
    <scope>NUCLEOTIDE SEQUENCE [LARGE SCALE GENOMIC DNA]</scope>
    <source>
        <strain evidence="2">ID-206-W2</strain>
    </source>
</reference>
<evidence type="ECO:0000313" key="1">
    <source>
        <dbReference type="EMBL" id="OMJ27418.1"/>
    </source>
</evidence>
<accession>A0A1R1YKI8</accession>
<name>A0A1R1YKI8_9FUNG</name>
<keyword evidence="2" id="KW-1185">Reference proteome</keyword>
<gene>
    <name evidence="1" type="ORF">AYI69_g3150</name>
</gene>
<dbReference type="EMBL" id="LSSM01001028">
    <property type="protein sequence ID" value="OMJ27418.1"/>
    <property type="molecule type" value="Genomic_DNA"/>
</dbReference>
<dbReference type="AlphaFoldDB" id="A0A1R1YKI8"/>